<evidence type="ECO:0000256" key="2">
    <source>
        <dbReference type="ARBA" id="ARBA00022734"/>
    </source>
</evidence>
<dbReference type="GO" id="GO:0006910">
    <property type="term" value="P:phagocytosis, recognition"/>
    <property type="evidence" value="ECO:0007669"/>
    <property type="project" value="Ensembl"/>
</dbReference>
<dbReference type="GO" id="GO:0032729">
    <property type="term" value="P:positive regulation of type II interferon production"/>
    <property type="evidence" value="ECO:0007669"/>
    <property type="project" value="Ensembl"/>
</dbReference>
<keyword evidence="4" id="KW-1133">Transmembrane helix</keyword>
<dbReference type="SMART" id="SM00034">
    <property type="entry name" value="CLECT"/>
    <property type="match status" value="1"/>
</dbReference>
<proteinExistence type="predicted"/>
<organism evidence="7 9">
    <name type="scientific">Canis lupus familiaris</name>
    <name type="common">Dog</name>
    <name type="synonym">Canis familiaris</name>
    <dbReference type="NCBI Taxonomy" id="9615"/>
    <lineage>
        <taxon>Eukaryota</taxon>
        <taxon>Metazoa</taxon>
        <taxon>Chordata</taxon>
        <taxon>Craniata</taxon>
        <taxon>Vertebrata</taxon>
        <taxon>Euteleostomi</taxon>
        <taxon>Mammalia</taxon>
        <taxon>Eutheria</taxon>
        <taxon>Laurasiatheria</taxon>
        <taxon>Carnivora</taxon>
        <taxon>Caniformia</taxon>
        <taxon>Canidae</taxon>
        <taxon>Canis</taxon>
    </lineage>
</organism>
<dbReference type="GO" id="GO:0008284">
    <property type="term" value="P:positive regulation of cell population proliferation"/>
    <property type="evidence" value="ECO:0007669"/>
    <property type="project" value="Ensembl"/>
</dbReference>
<protein>
    <submittedName>
        <fullName evidence="7">C-type lectin domain containing 7A</fullName>
    </submittedName>
</protein>
<dbReference type="GO" id="GO:0032743">
    <property type="term" value="P:positive regulation of interleukin-2 production"/>
    <property type="evidence" value="ECO:0007669"/>
    <property type="project" value="Ensembl"/>
</dbReference>
<keyword evidence="4" id="KW-0812">Transmembrane</keyword>
<dbReference type="GO" id="GO:0032930">
    <property type="term" value="P:positive regulation of superoxide anion generation"/>
    <property type="evidence" value="ECO:0007669"/>
    <property type="project" value="Ensembl"/>
</dbReference>
<dbReference type="Ensembl" id="ENSCAFT00030036720.1">
    <property type="protein sequence ID" value="ENSCAFP00030032037.1"/>
    <property type="gene ID" value="ENSCAFG00030019893.1"/>
</dbReference>
<dbReference type="GO" id="GO:0090303">
    <property type="term" value="P:positive regulation of wound healing"/>
    <property type="evidence" value="ECO:0007669"/>
    <property type="project" value="Ensembl"/>
</dbReference>
<dbReference type="GO" id="GO:1900017">
    <property type="term" value="P:positive regulation of cytokine production involved in inflammatory response"/>
    <property type="evidence" value="ECO:0007669"/>
    <property type="project" value="Ensembl"/>
</dbReference>
<dbReference type="GO" id="GO:0032731">
    <property type="term" value="P:positive regulation of interleukin-1 beta production"/>
    <property type="evidence" value="ECO:0007669"/>
    <property type="project" value="Ensembl"/>
</dbReference>
<dbReference type="CDD" id="cd03593">
    <property type="entry name" value="CLECT_NK_receptors_like"/>
    <property type="match status" value="1"/>
</dbReference>
<dbReference type="GO" id="GO:0032760">
    <property type="term" value="P:positive regulation of tumor necrosis factor production"/>
    <property type="evidence" value="ECO:0007669"/>
    <property type="project" value="Ensembl"/>
</dbReference>
<feature type="domain" description="C-type lectin" evidence="5">
    <location>
        <begin position="127"/>
        <end position="229"/>
    </location>
</feature>
<dbReference type="Pfam" id="PF00059">
    <property type="entry name" value="Lectin_C"/>
    <property type="match status" value="1"/>
</dbReference>
<gene>
    <name evidence="7" type="primary">CLEC1A</name>
</gene>
<dbReference type="PROSITE" id="PS50041">
    <property type="entry name" value="C_TYPE_LECTIN_2"/>
    <property type="match status" value="1"/>
</dbReference>
<dbReference type="GO" id="GO:0032735">
    <property type="term" value="P:positive regulation of interleukin-12 production"/>
    <property type="evidence" value="ECO:0007669"/>
    <property type="project" value="Ensembl"/>
</dbReference>
<dbReference type="InterPro" id="IPR016186">
    <property type="entry name" value="C-type_lectin-like/link_sf"/>
</dbReference>
<dbReference type="GO" id="GO:0030335">
    <property type="term" value="P:positive regulation of cell migration"/>
    <property type="evidence" value="ECO:0007669"/>
    <property type="project" value="Ensembl"/>
</dbReference>
<dbReference type="InterPro" id="IPR001304">
    <property type="entry name" value="C-type_lectin-like"/>
</dbReference>
<dbReference type="GO" id="GO:0032757">
    <property type="term" value="P:positive regulation of interleukin-8 production"/>
    <property type="evidence" value="ECO:0007669"/>
    <property type="project" value="Ensembl"/>
</dbReference>
<comment type="subcellular location">
    <subcellularLocation>
        <location evidence="1">Membrane</location>
        <topology evidence="1">Single-pass membrane protein</topology>
    </subcellularLocation>
</comment>
<dbReference type="GO" id="GO:0071226">
    <property type="term" value="P:cellular response to molecule of fungal origin"/>
    <property type="evidence" value="ECO:0007669"/>
    <property type="project" value="Ensembl"/>
</dbReference>
<dbReference type="GO" id="GO:0097190">
    <property type="term" value="P:apoptotic signaling pathway"/>
    <property type="evidence" value="ECO:0007669"/>
    <property type="project" value="Ensembl"/>
</dbReference>
<evidence type="ECO:0000313" key="8">
    <source>
        <dbReference type="Proteomes" id="UP000002254"/>
    </source>
</evidence>
<feature type="transmembrane region" description="Helical" evidence="4">
    <location>
        <begin position="46"/>
        <end position="70"/>
    </location>
</feature>
<dbReference type="GO" id="GO:0038187">
    <property type="term" value="F:pattern recognition receptor activity"/>
    <property type="evidence" value="ECO:0007669"/>
    <property type="project" value="Ensembl"/>
</dbReference>
<dbReference type="GO" id="GO:0071639">
    <property type="term" value="P:positive regulation of monocyte chemotactic protein-1 production"/>
    <property type="evidence" value="ECO:0007669"/>
    <property type="project" value="Ensembl"/>
</dbReference>
<keyword evidence="4" id="KW-0472">Membrane</keyword>
<dbReference type="AlphaFoldDB" id="A0A8C0NZQ7"/>
<reference evidence="6 8" key="1">
    <citation type="journal article" date="2005" name="Nature">
        <title>Genome sequence, comparative analysis and haplotype structure of the domestic dog.</title>
        <authorList>
            <consortium name="Broad Sequencing Platform"/>
            <person name="Lindblad-Toh K."/>
            <person name="Wade C.M."/>
            <person name="Mikkelsen T.S."/>
            <person name="Karlsson E.K."/>
            <person name="Jaffe D.B."/>
            <person name="Kamal M."/>
            <person name="Clamp M."/>
            <person name="Chang J.L."/>
            <person name="Kulbokas E.J. III"/>
            <person name="Zody M.C."/>
            <person name="Mauceli E."/>
            <person name="Xie X."/>
            <person name="Breen M."/>
            <person name="Wayne R.K."/>
            <person name="Ostrander E.A."/>
            <person name="Ponting C.P."/>
            <person name="Galibert F."/>
            <person name="Smith D.R."/>
            <person name="DeJong P.J."/>
            <person name="Kirkness E."/>
            <person name="Alvarez P."/>
            <person name="Biagi T."/>
            <person name="Brockman W."/>
            <person name="Butler J."/>
            <person name="Chin C.W."/>
            <person name="Cook A."/>
            <person name="Cuff J."/>
            <person name="Daly M.J."/>
            <person name="DeCaprio D."/>
            <person name="Gnerre S."/>
            <person name="Grabherr M."/>
            <person name="Kellis M."/>
            <person name="Kleber M."/>
            <person name="Bardeleben C."/>
            <person name="Goodstadt L."/>
            <person name="Heger A."/>
            <person name="Hitte C."/>
            <person name="Kim L."/>
            <person name="Koepfli K.P."/>
            <person name="Parker H.G."/>
            <person name="Pollinger J.P."/>
            <person name="Searle S.M."/>
            <person name="Sutter N.B."/>
            <person name="Thomas R."/>
            <person name="Webber C."/>
            <person name="Baldwin J."/>
            <person name="Abebe A."/>
            <person name="Abouelleil A."/>
            <person name="Aftuck L."/>
            <person name="Ait-Zahra M."/>
            <person name="Aldredge T."/>
            <person name="Allen N."/>
            <person name="An P."/>
            <person name="Anderson S."/>
            <person name="Antoine C."/>
            <person name="Arachchi H."/>
            <person name="Aslam A."/>
            <person name="Ayotte L."/>
            <person name="Bachantsang P."/>
            <person name="Barry A."/>
            <person name="Bayul T."/>
            <person name="Benamara M."/>
            <person name="Berlin A."/>
            <person name="Bessette D."/>
            <person name="Blitshteyn B."/>
            <person name="Bloom T."/>
            <person name="Blye J."/>
            <person name="Boguslavskiy L."/>
            <person name="Bonnet C."/>
            <person name="Boukhgalter B."/>
            <person name="Brown A."/>
            <person name="Cahill P."/>
            <person name="Calixte N."/>
            <person name="Camarata J."/>
            <person name="Cheshatsang Y."/>
            <person name="Chu J."/>
            <person name="Citroen M."/>
            <person name="Collymore A."/>
            <person name="Cooke P."/>
            <person name="Dawoe T."/>
            <person name="Daza R."/>
            <person name="Decktor K."/>
            <person name="DeGray S."/>
            <person name="Dhargay N."/>
            <person name="Dooley K."/>
            <person name="Dooley K."/>
            <person name="Dorje P."/>
            <person name="Dorjee K."/>
            <person name="Dorris L."/>
            <person name="Duffey N."/>
            <person name="Dupes A."/>
            <person name="Egbiremolen O."/>
            <person name="Elong R."/>
            <person name="Falk J."/>
            <person name="Farina A."/>
            <person name="Faro S."/>
            <person name="Ferguson D."/>
            <person name="Ferreira P."/>
            <person name="Fisher S."/>
            <person name="FitzGerald M."/>
            <person name="Foley K."/>
            <person name="Foley C."/>
            <person name="Franke A."/>
            <person name="Friedrich D."/>
            <person name="Gage D."/>
            <person name="Garber M."/>
            <person name="Gearin G."/>
            <person name="Giannoukos G."/>
            <person name="Goode T."/>
            <person name="Goyette A."/>
            <person name="Graham J."/>
            <person name="Grandbois E."/>
            <person name="Gyaltsen K."/>
            <person name="Hafez N."/>
            <person name="Hagopian D."/>
            <person name="Hagos B."/>
            <person name="Hall J."/>
            <person name="Healy C."/>
            <person name="Hegarty R."/>
            <person name="Honan T."/>
            <person name="Horn A."/>
            <person name="Houde N."/>
            <person name="Hughes L."/>
            <person name="Hunnicutt L."/>
            <person name="Husby M."/>
            <person name="Jester B."/>
            <person name="Jones C."/>
            <person name="Kamat A."/>
            <person name="Kanga B."/>
            <person name="Kells C."/>
            <person name="Khazanovich D."/>
            <person name="Kieu A.C."/>
            <person name="Kisner P."/>
            <person name="Kumar M."/>
            <person name="Lance K."/>
            <person name="Landers T."/>
            <person name="Lara M."/>
            <person name="Lee W."/>
            <person name="Leger J.P."/>
            <person name="Lennon N."/>
            <person name="Leuper L."/>
            <person name="LeVine S."/>
            <person name="Liu J."/>
            <person name="Liu X."/>
            <person name="Lokyitsang Y."/>
            <person name="Lokyitsang T."/>
            <person name="Lui A."/>
            <person name="Macdonald J."/>
            <person name="Major J."/>
            <person name="Marabella R."/>
            <person name="Maru K."/>
            <person name="Matthews C."/>
            <person name="McDonough S."/>
            <person name="Mehta T."/>
            <person name="Meldrim J."/>
            <person name="Melnikov A."/>
            <person name="Meneus L."/>
            <person name="Mihalev A."/>
            <person name="Mihova T."/>
            <person name="Miller K."/>
            <person name="Mittelman R."/>
            <person name="Mlenga V."/>
            <person name="Mulrain L."/>
            <person name="Munson G."/>
            <person name="Navidi A."/>
            <person name="Naylor J."/>
            <person name="Nguyen T."/>
            <person name="Nguyen N."/>
            <person name="Nguyen C."/>
            <person name="Nguyen T."/>
            <person name="Nicol R."/>
            <person name="Norbu N."/>
            <person name="Norbu C."/>
            <person name="Novod N."/>
            <person name="Nyima T."/>
            <person name="Olandt P."/>
            <person name="O'Neill B."/>
            <person name="O'Neill K."/>
            <person name="Osman S."/>
            <person name="Oyono L."/>
            <person name="Patti C."/>
            <person name="Perrin D."/>
            <person name="Phunkhang P."/>
            <person name="Pierre F."/>
            <person name="Priest M."/>
            <person name="Rachupka A."/>
            <person name="Raghuraman S."/>
            <person name="Rameau R."/>
            <person name="Ray V."/>
            <person name="Raymond C."/>
            <person name="Rege F."/>
            <person name="Rise C."/>
            <person name="Rogers J."/>
            <person name="Rogov P."/>
            <person name="Sahalie J."/>
            <person name="Settipalli S."/>
            <person name="Sharpe T."/>
            <person name="Shea T."/>
            <person name="Sheehan M."/>
            <person name="Sherpa N."/>
            <person name="Shi J."/>
            <person name="Shih D."/>
            <person name="Sloan J."/>
            <person name="Smith C."/>
            <person name="Sparrow T."/>
            <person name="Stalker J."/>
            <person name="Stange-Thomann N."/>
            <person name="Stavropoulos S."/>
            <person name="Stone C."/>
            <person name="Stone S."/>
            <person name="Sykes S."/>
            <person name="Tchuinga P."/>
            <person name="Tenzing P."/>
            <person name="Tesfaye S."/>
            <person name="Thoulutsang D."/>
            <person name="Thoulutsang Y."/>
            <person name="Topham K."/>
            <person name="Topping I."/>
            <person name="Tsamla T."/>
            <person name="Vassiliev H."/>
            <person name="Venkataraman V."/>
            <person name="Vo A."/>
            <person name="Wangchuk T."/>
            <person name="Wangdi T."/>
            <person name="Weiand M."/>
            <person name="Wilkinson J."/>
            <person name="Wilson A."/>
            <person name="Yadav S."/>
            <person name="Yang S."/>
            <person name="Yang X."/>
            <person name="Young G."/>
            <person name="Yu Q."/>
            <person name="Zainoun J."/>
            <person name="Zembek L."/>
            <person name="Zimmer A."/>
            <person name="Lander E.S."/>
        </authorList>
    </citation>
    <scope>NUCLEOTIDE SEQUENCE [LARGE SCALE GENOMIC DNA]</scope>
    <source>
        <strain evidence="6">Boxer</strain>
    </source>
</reference>
<sequence>MEYHSGVENLDEDGYTQLNFHSQGITGRPVVLEKVTCATSPRWRPIAVTLGILCLLMLVIAVILGTTAFWRFNSGSNPLKNDNFPSRNKENHSQPTQSSLEDHVAPTKALTTTGAFSSSCPPNWITHKNNCYLFSTSLASWNRSKRHCSQLHSNLLKIDTAEELEFIVRQVSSQPDNSFWIGLSRHQTEGPLLWEDGSVFSSNLAPVSLFSVASSGPDLAVFVFGAADWPVSPGACVFSDLPAFQYSARQHFSQGRKIGESLPTAAIPPNQEQEACRNPAACG</sequence>
<dbReference type="SUPFAM" id="SSF56436">
    <property type="entry name" value="C-type lectin-like"/>
    <property type="match status" value="1"/>
</dbReference>
<accession>A0A8C0NZQ7</accession>
<evidence type="ECO:0000313" key="7">
    <source>
        <dbReference type="Ensembl" id="ENSCAFP00030032037.1"/>
    </source>
</evidence>
<dbReference type="InterPro" id="IPR016187">
    <property type="entry name" value="CTDL_fold"/>
</dbReference>
<dbReference type="GO" id="GO:0009986">
    <property type="term" value="C:cell surface"/>
    <property type="evidence" value="ECO:0007669"/>
    <property type="project" value="Ensembl"/>
</dbReference>
<dbReference type="GO" id="GO:0060267">
    <property type="term" value="P:positive regulation of respiratory burst"/>
    <property type="evidence" value="ECO:0007669"/>
    <property type="project" value="Ensembl"/>
</dbReference>
<dbReference type="Proteomes" id="UP000002254">
    <property type="component" value="Chromosome 27"/>
</dbReference>
<dbReference type="PANTHER" id="PTHR47218">
    <property type="entry name" value="C-TYPE LECTIN DOMAIN FAMILY 7 MEMBER A"/>
    <property type="match status" value="1"/>
</dbReference>
<keyword evidence="2" id="KW-0430">Lectin</keyword>
<evidence type="ECO:0000259" key="5">
    <source>
        <dbReference type="PROSITE" id="PS50041"/>
    </source>
</evidence>
<dbReference type="Proteomes" id="UP000694429">
    <property type="component" value="Chromosome 27"/>
</dbReference>
<feature type="region of interest" description="Disordered" evidence="3">
    <location>
        <begin position="80"/>
        <end position="104"/>
    </location>
</feature>
<dbReference type="GO" id="GO:0051251">
    <property type="term" value="P:positive regulation of lymphocyte activation"/>
    <property type="evidence" value="ECO:0007669"/>
    <property type="project" value="Ensembl"/>
</dbReference>
<dbReference type="GO" id="GO:0001872">
    <property type="term" value="F:(1-&gt;3)-beta-D-glucan binding"/>
    <property type="evidence" value="ECO:0007669"/>
    <property type="project" value="Ensembl"/>
</dbReference>
<evidence type="ECO:0000256" key="3">
    <source>
        <dbReference type="SAM" id="MobiDB-lite"/>
    </source>
</evidence>
<evidence type="ECO:0000313" key="6">
    <source>
        <dbReference type="Ensembl" id="ENSCAFP00000045947.1"/>
    </source>
</evidence>
<dbReference type="GO" id="GO:0031334">
    <property type="term" value="P:positive regulation of protein-containing complex assembly"/>
    <property type="evidence" value="ECO:0007669"/>
    <property type="project" value="Ensembl"/>
</dbReference>
<dbReference type="InterPro" id="IPR033992">
    <property type="entry name" value="NKR-like_CTLD"/>
</dbReference>
<dbReference type="PANTHER" id="PTHR47218:SF1">
    <property type="entry name" value="C-TYPE LECTIN DOMAIN FAMILY 7 MEMBER A"/>
    <property type="match status" value="1"/>
</dbReference>
<dbReference type="OrthoDB" id="2142683at2759"/>
<name>A0A8C0NZQ7_CANLF</name>
<dbReference type="GO" id="GO:0005886">
    <property type="term" value="C:plasma membrane"/>
    <property type="evidence" value="ECO:0007669"/>
    <property type="project" value="Ensembl"/>
</dbReference>
<dbReference type="Ensembl" id="ENSCAFT00000078352.2">
    <property type="protein sequence ID" value="ENSCAFP00000045947.1"/>
    <property type="gene ID" value="ENSCAFG00000013504.5"/>
</dbReference>
<dbReference type="GO" id="GO:0032755">
    <property type="term" value="P:positive regulation of interleukin-6 production"/>
    <property type="evidence" value="ECO:0007669"/>
    <property type="project" value="Ensembl"/>
</dbReference>
<dbReference type="InterPro" id="IPR042808">
    <property type="entry name" value="CLEC7A"/>
</dbReference>
<reference evidence="7" key="3">
    <citation type="submission" date="2025-05" db="UniProtKB">
        <authorList>
            <consortium name="Ensembl"/>
        </authorList>
    </citation>
    <scope>IDENTIFICATION</scope>
</reference>
<dbReference type="GO" id="GO:0045429">
    <property type="term" value="P:positive regulation of nitric oxide biosynthetic process"/>
    <property type="evidence" value="ECO:0007669"/>
    <property type="project" value="Ensembl"/>
</dbReference>
<dbReference type="GO" id="GO:0032733">
    <property type="term" value="P:positive regulation of interleukin-10 production"/>
    <property type="evidence" value="ECO:0007669"/>
    <property type="project" value="Ensembl"/>
</dbReference>
<dbReference type="GO" id="GO:0002752">
    <property type="term" value="P:cell surface pattern recognition receptor signaling pathway"/>
    <property type="evidence" value="ECO:0007669"/>
    <property type="project" value="Ensembl"/>
</dbReference>
<dbReference type="Gene3D" id="3.10.100.10">
    <property type="entry name" value="Mannose-Binding Protein A, subunit A"/>
    <property type="match status" value="1"/>
</dbReference>
<evidence type="ECO:0000256" key="1">
    <source>
        <dbReference type="ARBA" id="ARBA00004167"/>
    </source>
</evidence>
<dbReference type="GO" id="GO:0016046">
    <property type="term" value="P:detection of fungus"/>
    <property type="evidence" value="ECO:0007669"/>
    <property type="project" value="Ensembl"/>
</dbReference>
<dbReference type="GO" id="GO:1903431">
    <property type="term" value="P:positive regulation of cell maturation"/>
    <property type="evidence" value="ECO:0007669"/>
    <property type="project" value="Ensembl"/>
</dbReference>
<evidence type="ECO:0000256" key="4">
    <source>
        <dbReference type="SAM" id="Phobius"/>
    </source>
</evidence>
<dbReference type="GO" id="GO:0050766">
    <property type="term" value="P:positive regulation of phagocytosis"/>
    <property type="evidence" value="ECO:0007669"/>
    <property type="project" value="Ensembl"/>
</dbReference>
<reference evidence="7" key="2">
    <citation type="submission" date="2019-03" db="EMBL/GenBank/DDBJ databases">
        <authorList>
            <person name="Warren W.C."/>
            <person name="Johnson G.S."/>
        </authorList>
    </citation>
    <scope>NUCLEOTIDE SEQUENCE [LARGE SCALE GENOMIC DNA]</scope>
    <source>
        <strain evidence="7">Basenji</strain>
    </source>
</reference>
<dbReference type="GO" id="GO:0043123">
    <property type="term" value="P:positive regulation of canonical NF-kappaB signal transduction"/>
    <property type="evidence" value="ECO:0007669"/>
    <property type="project" value="Ensembl"/>
</dbReference>
<evidence type="ECO:0000313" key="9">
    <source>
        <dbReference type="Proteomes" id="UP000694429"/>
    </source>
</evidence>
<dbReference type="GO" id="GO:0005737">
    <property type="term" value="C:cytoplasm"/>
    <property type="evidence" value="ECO:0007669"/>
    <property type="project" value="Ensembl"/>
</dbReference>
<dbReference type="GO" id="GO:0032491">
    <property type="term" value="P:detection of molecule of fungal origin"/>
    <property type="evidence" value="ECO:0007669"/>
    <property type="project" value="Ensembl"/>
</dbReference>